<reference evidence="1 2" key="1">
    <citation type="submission" date="2022-09" db="EMBL/GenBank/DDBJ databases">
        <authorList>
            <person name="Palmer J.M."/>
        </authorList>
    </citation>
    <scope>NUCLEOTIDE SEQUENCE [LARGE SCALE GENOMIC DNA]</scope>
    <source>
        <strain evidence="1 2">DSM 7382</strain>
    </source>
</reference>
<dbReference type="AlphaFoldDB" id="A0AAW0FV29"/>
<proteinExistence type="predicted"/>
<organism evidence="1 2">
    <name type="scientific">Cerrena zonata</name>
    <dbReference type="NCBI Taxonomy" id="2478898"/>
    <lineage>
        <taxon>Eukaryota</taxon>
        <taxon>Fungi</taxon>
        <taxon>Dikarya</taxon>
        <taxon>Basidiomycota</taxon>
        <taxon>Agaricomycotina</taxon>
        <taxon>Agaricomycetes</taxon>
        <taxon>Polyporales</taxon>
        <taxon>Cerrenaceae</taxon>
        <taxon>Cerrena</taxon>
    </lineage>
</organism>
<evidence type="ECO:0000313" key="2">
    <source>
        <dbReference type="Proteomes" id="UP001385951"/>
    </source>
</evidence>
<dbReference type="Proteomes" id="UP001385951">
    <property type="component" value="Unassembled WGS sequence"/>
</dbReference>
<protein>
    <recommendedName>
        <fullName evidence="3">Phlebovirus glycoprotein G2 fusion domain-containing protein</fullName>
    </recommendedName>
</protein>
<dbReference type="EMBL" id="JASBNA010000034">
    <property type="protein sequence ID" value="KAK7682715.1"/>
    <property type="molecule type" value="Genomic_DNA"/>
</dbReference>
<evidence type="ECO:0008006" key="3">
    <source>
        <dbReference type="Google" id="ProtNLM"/>
    </source>
</evidence>
<comment type="caution">
    <text evidence="1">The sequence shown here is derived from an EMBL/GenBank/DDBJ whole genome shotgun (WGS) entry which is preliminary data.</text>
</comment>
<accession>A0AAW0FV29</accession>
<sequence>MVMLLAPGDCISRPRACTRKARSVCCRYRHIIQWKKYSMCFTHPDGTDTYTIQGPSTAEAVLDIRQDTCTSTHQLTFDESNITCTPQKSTVLCSATSNVDFHVDLSTKVERSTVIIKTLLDSIM</sequence>
<evidence type="ECO:0000313" key="1">
    <source>
        <dbReference type="EMBL" id="KAK7682715.1"/>
    </source>
</evidence>
<keyword evidence="2" id="KW-1185">Reference proteome</keyword>
<name>A0AAW0FV29_9APHY</name>
<gene>
    <name evidence="1" type="ORF">QCA50_014098</name>
</gene>